<gene>
    <name evidence="2" type="ORF">LCOR_02121.1</name>
</gene>
<sequence>MSNRNNNHPTHHHTARLGTVAHTEAALGTGVDYERPNEGENKWYDNVDDVFKERHSQPKRAQHESRGHRIDRELAEEDREEVAEKERARQNR</sequence>
<comment type="caution">
    <text evidence="2">The sequence shown here is derived from an EMBL/GenBank/DDBJ whole genome shotgun (WGS) entry which is preliminary data.</text>
</comment>
<evidence type="ECO:0000313" key="3">
    <source>
        <dbReference type="Proteomes" id="UP000027586"/>
    </source>
</evidence>
<name>A0A068RK71_9FUNG</name>
<reference evidence="2" key="1">
    <citation type="submission" date="2013-08" db="EMBL/GenBank/DDBJ databases">
        <title>Gene expansion shapes genome architecture in the human pathogen Lichtheimia corymbifera: an evolutionary genomics analysis in the ancient terrestrial Mucorales (Mucoromycotina).</title>
        <authorList>
            <person name="Schwartze V.U."/>
            <person name="Winter S."/>
            <person name="Shelest E."/>
            <person name="Marcet-Houben M."/>
            <person name="Horn F."/>
            <person name="Wehner S."/>
            <person name="Hoffmann K."/>
            <person name="Riege K."/>
            <person name="Sammeth M."/>
            <person name="Nowrousian M."/>
            <person name="Valiante V."/>
            <person name="Linde J."/>
            <person name="Jacobsen I.D."/>
            <person name="Marz M."/>
            <person name="Brakhage A.A."/>
            <person name="Gabaldon T."/>
            <person name="Bocker S."/>
            <person name="Voigt K."/>
        </authorList>
    </citation>
    <scope>NUCLEOTIDE SEQUENCE [LARGE SCALE GENOMIC DNA]</scope>
    <source>
        <strain evidence="2">FSU 9682</strain>
    </source>
</reference>
<proteinExistence type="predicted"/>
<organism evidence="2 3">
    <name type="scientific">Lichtheimia corymbifera JMRC:FSU:9682</name>
    <dbReference type="NCBI Taxonomy" id="1263082"/>
    <lineage>
        <taxon>Eukaryota</taxon>
        <taxon>Fungi</taxon>
        <taxon>Fungi incertae sedis</taxon>
        <taxon>Mucoromycota</taxon>
        <taxon>Mucoromycotina</taxon>
        <taxon>Mucoromycetes</taxon>
        <taxon>Mucorales</taxon>
        <taxon>Lichtheimiaceae</taxon>
        <taxon>Lichtheimia</taxon>
    </lineage>
</organism>
<dbReference type="OrthoDB" id="2258222at2759"/>
<protein>
    <submittedName>
        <fullName evidence="2">Uncharacterized protein</fullName>
    </submittedName>
</protein>
<dbReference type="VEuPathDB" id="FungiDB:LCOR_02121.1"/>
<accession>A0A068RK71</accession>
<keyword evidence="3" id="KW-1185">Reference proteome</keyword>
<dbReference type="EMBL" id="CBTN010000006">
    <property type="protein sequence ID" value="CDH50409.1"/>
    <property type="molecule type" value="Genomic_DNA"/>
</dbReference>
<feature type="compositionally biased region" description="Basic and acidic residues" evidence="1">
    <location>
        <begin position="32"/>
        <end position="73"/>
    </location>
</feature>
<dbReference type="AlphaFoldDB" id="A0A068RK71"/>
<feature type="region of interest" description="Disordered" evidence="1">
    <location>
        <begin position="1"/>
        <end position="92"/>
    </location>
</feature>
<dbReference type="Proteomes" id="UP000027586">
    <property type="component" value="Unassembled WGS sequence"/>
</dbReference>
<feature type="compositionally biased region" description="Basic and acidic residues" evidence="1">
    <location>
        <begin position="82"/>
        <end position="92"/>
    </location>
</feature>
<evidence type="ECO:0000313" key="2">
    <source>
        <dbReference type="EMBL" id="CDH50409.1"/>
    </source>
</evidence>
<evidence type="ECO:0000256" key="1">
    <source>
        <dbReference type="SAM" id="MobiDB-lite"/>
    </source>
</evidence>